<dbReference type="STRING" id="1137799.GZ78_17960"/>
<evidence type="ECO:0000313" key="3">
    <source>
        <dbReference type="EMBL" id="KEQ17613.1"/>
    </source>
</evidence>
<dbReference type="OrthoDB" id="1701659at2"/>
<gene>
    <name evidence="3" type="ORF">GZ78_17960</name>
</gene>
<dbReference type="RefSeq" id="WP_034838078.1">
    <property type="nucleotide sequence ID" value="NZ_JOKH01000003.1"/>
</dbReference>
<keyword evidence="1" id="KW-0472">Membrane</keyword>
<protein>
    <recommendedName>
        <fullName evidence="2">YobI-like P-loop NTPase domain-containing protein</fullName>
    </recommendedName>
</protein>
<dbReference type="EMBL" id="JOKH01000003">
    <property type="protein sequence ID" value="KEQ17613.1"/>
    <property type="molecule type" value="Genomic_DNA"/>
</dbReference>
<accession>A0A081NGP0</accession>
<feature type="domain" description="YobI-like P-loop NTPase" evidence="2">
    <location>
        <begin position="65"/>
        <end position="448"/>
    </location>
</feature>
<dbReference type="eggNOG" id="COG5114">
    <property type="taxonomic scope" value="Bacteria"/>
</dbReference>
<reference evidence="3 4" key="1">
    <citation type="submission" date="2014-06" db="EMBL/GenBank/DDBJ databases">
        <title>Whole Genome Sequences of Three Symbiotic Endozoicomonas Bacteria.</title>
        <authorList>
            <person name="Neave M.J."/>
            <person name="Apprill A."/>
            <person name="Voolstra C.R."/>
        </authorList>
    </citation>
    <scope>NUCLEOTIDE SEQUENCE [LARGE SCALE GENOMIC DNA]</scope>
    <source>
        <strain evidence="3 4">DSM 25634</strain>
    </source>
</reference>
<evidence type="ECO:0000313" key="4">
    <source>
        <dbReference type="Proteomes" id="UP000028073"/>
    </source>
</evidence>
<organism evidence="3 4">
    <name type="scientific">Endozoicomonas numazuensis</name>
    <dbReference type="NCBI Taxonomy" id="1137799"/>
    <lineage>
        <taxon>Bacteria</taxon>
        <taxon>Pseudomonadati</taxon>
        <taxon>Pseudomonadota</taxon>
        <taxon>Gammaproteobacteria</taxon>
        <taxon>Oceanospirillales</taxon>
        <taxon>Endozoicomonadaceae</taxon>
        <taxon>Endozoicomonas</taxon>
    </lineage>
</organism>
<dbReference type="Pfam" id="PF20693">
    <property type="entry name" value="YobI-ATPase"/>
    <property type="match status" value="1"/>
</dbReference>
<name>A0A081NGP0_9GAMM</name>
<sequence>MVFRQFFSKIYNKAVVRLYLYFGAITTVWKSAFEEWIIYWQNHDGRSSLRPLTPVSLKGESIAKYEKELLAGLDTKKQPKTRNIAVTGAYAAGKSSFLHSFAERNRQFKYIKVSLARFDKIEIDTDDEQTDVDKKSIIDIEGSIVQQLLYTTSSEKLPDSRLQRIQHHSYWKVFGFTLGTILAAFSVAVIIQKKYGWSWSESSLIQTTRSFLPENIIFIIESFAPIVAELIIFGVVVYLLSIGVTFFRKLKVTDWTVKGGKLEIARSDSVLNKHLDEIIYFFERTSYNVVFIEDLDRFNQVHIFDALREINSHVNNSDLVKQPVYFIYAIKDSMFGSKDRVKFFDLIIPIVPYIDTANSGPKLYALLETIKIDDKKATESLSRDLIYKVADYIEDMRLITNIVNEFDVYLNRISIDVELDKNKLFSMVVIKNLFPQEHAELVKRSGVLFEIFKNFSFEKKRAIDSLNKDIRKNQDNIESRRQLIPENIKELRSIYWYKIFEDGKKFDSTRISVGQRGRVGIDVFLTDEFWEEAYSNNQHIILLDRNYNSILNTRMSLRNLTNSTNPTYHDKVGLLKENISQSLGRIRSIRETINKVERCSIREFFLYENPGFDFSFDLAQKNLGPIIYFLREGYFSEDYKDYLSYFYPGSISENDKRLSLGLGEGRKFDFSHKIDNPSALLKHITPSHLSGSRGLINELVKYLIDNKCSTFEEYSANSYLMELFSRSIDNFNQFREFIRQYDNENGNRRKLIEVIMAANHHLINKCMLDNDSYSLDKQAFFYDIMSVIEPSKHRLLSSEIVSVVSSFEDIRDIYKLSNENPKAWFWFKEKKVKFNNLGLEYCTKEMIRKVIDDRQYEINVHMISLLLSFSYSDEPEELAQVSYTALMSSDNEIFIGYINENLKDFVINTLIVQETVSEDEEYFIDLLNDDRLEDAHKLSLIRKTDLKLLDLKKVKSKGLYESLISTHQVVPSWRNVFTYFEQTDAGKLDDNLSLFLQDEDNFKALSDDDSLGEYESVDMFISEILECDDINTSVLDGLLSSMGFLGSWHLRREHLTQDRMGILVAWDRLPYSKQILEFINEAFPKLAPQYLIRRWDGFHRSSDEVELPGNIMLGLLVSNELTIREKSKLFPWLGVEIIEETKGLSSQILKLFGQPSGKDLALQIDFDVLNALFEDQGLELSKVRLLAFQLHHYCWSEIAILLSKLEVGGFNELSQQKRQFVVPMSEENFLLLESLKKKGVIGSLKIEKSYIRAHSKRSFFD</sequence>
<feature type="transmembrane region" description="Helical" evidence="1">
    <location>
        <begin position="216"/>
        <end position="240"/>
    </location>
</feature>
<keyword evidence="1" id="KW-0812">Transmembrane</keyword>
<comment type="caution">
    <text evidence="3">The sequence shown here is derived from an EMBL/GenBank/DDBJ whole genome shotgun (WGS) entry which is preliminary data.</text>
</comment>
<dbReference type="InterPro" id="IPR048428">
    <property type="entry name" value="YobI-NTPase"/>
</dbReference>
<evidence type="ECO:0000259" key="2">
    <source>
        <dbReference type="Pfam" id="PF20693"/>
    </source>
</evidence>
<evidence type="ECO:0000256" key="1">
    <source>
        <dbReference type="SAM" id="Phobius"/>
    </source>
</evidence>
<keyword evidence="4" id="KW-1185">Reference proteome</keyword>
<dbReference type="AlphaFoldDB" id="A0A081NGP0"/>
<keyword evidence="1" id="KW-1133">Transmembrane helix</keyword>
<proteinExistence type="predicted"/>
<dbReference type="Proteomes" id="UP000028073">
    <property type="component" value="Unassembled WGS sequence"/>
</dbReference>
<feature type="transmembrane region" description="Helical" evidence="1">
    <location>
        <begin position="170"/>
        <end position="191"/>
    </location>
</feature>